<reference evidence="1" key="1">
    <citation type="submission" date="2019-09" db="EMBL/GenBank/DDBJ databases">
        <title>Draft genome information of white flower Hibiscus syriacus.</title>
        <authorList>
            <person name="Kim Y.-M."/>
        </authorList>
    </citation>
    <scope>NUCLEOTIDE SEQUENCE [LARGE SCALE GENOMIC DNA]</scope>
    <source>
        <strain evidence="1">YM2019G1</strain>
    </source>
</reference>
<name>A0A6A2Y9Q7_HIBSY</name>
<comment type="caution">
    <text evidence="1">The sequence shown here is derived from an EMBL/GenBank/DDBJ whole genome shotgun (WGS) entry which is preliminary data.</text>
</comment>
<sequence length="79" mass="9144">MAEIEGANQLLEVLTSHVFFELAFEYFGKEFTSPDIFHDKEDLCLGGHYSLSSTMLGCRTRRITEISRWICSIIPFFFT</sequence>
<proteinExistence type="predicted"/>
<organism evidence="1 2">
    <name type="scientific">Hibiscus syriacus</name>
    <name type="common">Rose of Sharon</name>
    <dbReference type="NCBI Taxonomy" id="106335"/>
    <lineage>
        <taxon>Eukaryota</taxon>
        <taxon>Viridiplantae</taxon>
        <taxon>Streptophyta</taxon>
        <taxon>Embryophyta</taxon>
        <taxon>Tracheophyta</taxon>
        <taxon>Spermatophyta</taxon>
        <taxon>Magnoliopsida</taxon>
        <taxon>eudicotyledons</taxon>
        <taxon>Gunneridae</taxon>
        <taxon>Pentapetalae</taxon>
        <taxon>rosids</taxon>
        <taxon>malvids</taxon>
        <taxon>Malvales</taxon>
        <taxon>Malvaceae</taxon>
        <taxon>Malvoideae</taxon>
        <taxon>Hibiscus</taxon>
    </lineage>
</organism>
<dbReference type="EMBL" id="VEPZ02001545">
    <property type="protein sequence ID" value="KAE8668537.1"/>
    <property type="molecule type" value="Genomic_DNA"/>
</dbReference>
<dbReference type="AlphaFoldDB" id="A0A6A2Y9Q7"/>
<evidence type="ECO:0000313" key="1">
    <source>
        <dbReference type="EMBL" id="KAE8668537.1"/>
    </source>
</evidence>
<accession>A0A6A2Y9Q7</accession>
<dbReference type="Proteomes" id="UP000436088">
    <property type="component" value="Unassembled WGS sequence"/>
</dbReference>
<keyword evidence="2" id="KW-1185">Reference proteome</keyword>
<gene>
    <name evidence="1" type="ORF">F3Y22_tig00112293pilonHSYRG00089</name>
</gene>
<protein>
    <submittedName>
        <fullName evidence="1">Uncharacterized protein</fullName>
    </submittedName>
</protein>
<evidence type="ECO:0000313" key="2">
    <source>
        <dbReference type="Proteomes" id="UP000436088"/>
    </source>
</evidence>